<dbReference type="Pfam" id="PF12833">
    <property type="entry name" value="HTH_18"/>
    <property type="match status" value="1"/>
</dbReference>
<sequence length="103" mass="11230">MTRDTPYLDPLLTLPRLALKTGTTANTLSAVLNQHLGVNFFDFVNGYRVDDAARLLLACPDRTVLDIAMEVGFNSKSTFNAAFKKHTGTTPSAWRKTGSVVNA</sequence>
<evidence type="ECO:0000256" key="1">
    <source>
        <dbReference type="ARBA" id="ARBA00023015"/>
    </source>
</evidence>
<keyword evidence="3" id="KW-0804">Transcription</keyword>
<keyword evidence="2 5" id="KW-0238">DNA-binding</keyword>
<dbReference type="InterPro" id="IPR018062">
    <property type="entry name" value="HTH_AraC-typ_CS"/>
</dbReference>
<reference evidence="5 6" key="1">
    <citation type="submission" date="2020-08" db="EMBL/GenBank/DDBJ databases">
        <title>Genomic Encyclopedia of Type Strains, Phase IV (KMG-IV): sequencing the most valuable type-strain genomes for metagenomic binning, comparative biology and taxonomic classification.</title>
        <authorList>
            <person name="Goeker M."/>
        </authorList>
    </citation>
    <scope>NUCLEOTIDE SEQUENCE [LARGE SCALE GENOMIC DNA]</scope>
    <source>
        <strain evidence="5 6">DSM 11590</strain>
    </source>
</reference>
<dbReference type="Proteomes" id="UP000544872">
    <property type="component" value="Unassembled WGS sequence"/>
</dbReference>
<dbReference type="SMART" id="SM00342">
    <property type="entry name" value="HTH_ARAC"/>
    <property type="match status" value="1"/>
</dbReference>
<gene>
    <name evidence="5" type="ORF">FHS48_003011</name>
</gene>
<dbReference type="InterPro" id="IPR020449">
    <property type="entry name" value="Tscrpt_reg_AraC-type_HTH"/>
</dbReference>
<dbReference type="PANTHER" id="PTHR43280:SF29">
    <property type="entry name" value="ARAC-FAMILY TRANSCRIPTIONAL REGULATOR"/>
    <property type="match status" value="1"/>
</dbReference>
<evidence type="ECO:0000313" key="6">
    <source>
        <dbReference type="Proteomes" id="UP000544872"/>
    </source>
</evidence>
<protein>
    <submittedName>
        <fullName evidence="5">AraC-like DNA-binding protein</fullName>
    </submittedName>
</protein>
<dbReference type="SUPFAM" id="SSF46689">
    <property type="entry name" value="Homeodomain-like"/>
    <property type="match status" value="1"/>
</dbReference>
<dbReference type="PANTHER" id="PTHR43280">
    <property type="entry name" value="ARAC-FAMILY TRANSCRIPTIONAL REGULATOR"/>
    <property type="match status" value="1"/>
</dbReference>
<accession>A0A7W9ZHJ3</accession>
<comment type="caution">
    <text evidence="5">The sequence shown here is derived from an EMBL/GenBank/DDBJ whole genome shotgun (WGS) entry which is preliminary data.</text>
</comment>
<evidence type="ECO:0000256" key="2">
    <source>
        <dbReference type="ARBA" id="ARBA00023125"/>
    </source>
</evidence>
<keyword evidence="1" id="KW-0805">Transcription regulation</keyword>
<dbReference type="AlphaFoldDB" id="A0A7W9ZHJ3"/>
<dbReference type="GO" id="GO:0003700">
    <property type="term" value="F:DNA-binding transcription factor activity"/>
    <property type="evidence" value="ECO:0007669"/>
    <property type="project" value="InterPro"/>
</dbReference>
<keyword evidence="6" id="KW-1185">Reference proteome</keyword>
<feature type="domain" description="HTH araC/xylS-type" evidence="4">
    <location>
        <begin position="1"/>
        <end position="97"/>
    </location>
</feature>
<dbReference type="Gene3D" id="1.10.10.60">
    <property type="entry name" value="Homeodomain-like"/>
    <property type="match status" value="2"/>
</dbReference>
<evidence type="ECO:0000313" key="5">
    <source>
        <dbReference type="EMBL" id="MBB6211570.1"/>
    </source>
</evidence>
<dbReference type="InterPro" id="IPR009057">
    <property type="entry name" value="Homeodomain-like_sf"/>
</dbReference>
<evidence type="ECO:0000256" key="3">
    <source>
        <dbReference type="ARBA" id="ARBA00023163"/>
    </source>
</evidence>
<dbReference type="EMBL" id="JACIIX010000012">
    <property type="protein sequence ID" value="MBB6211570.1"/>
    <property type="molecule type" value="Genomic_DNA"/>
</dbReference>
<name>A0A7W9ZHJ3_NOVIT</name>
<dbReference type="GO" id="GO:0043565">
    <property type="term" value="F:sequence-specific DNA binding"/>
    <property type="evidence" value="ECO:0007669"/>
    <property type="project" value="InterPro"/>
</dbReference>
<dbReference type="RefSeq" id="WP_184264465.1">
    <property type="nucleotide sequence ID" value="NZ_JACIIX010000012.1"/>
</dbReference>
<dbReference type="PRINTS" id="PR00032">
    <property type="entry name" value="HTHARAC"/>
</dbReference>
<dbReference type="PROSITE" id="PS01124">
    <property type="entry name" value="HTH_ARAC_FAMILY_2"/>
    <property type="match status" value="1"/>
</dbReference>
<proteinExistence type="predicted"/>
<dbReference type="PROSITE" id="PS00041">
    <property type="entry name" value="HTH_ARAC_FAMILY_1"/>
    <property type="match status" value="1"/>
</dbReference>
<organism evidence="5 6">
    <name type="scientific">Novispirillum itersonii</name>
    <name type="common">Aquaspirillum itersonii</name>
    <dbReference type="NCBI Taxonomy" id="189"/>
    <lineage>
        <taxon>Bacteria</taxon>
        <taxon>Pseudomonadati</taxon>
        <taxon>Pseudomonadota</taxon>
        <taxon>Alphaproteobacteria</taxon>
        <taxon>Rhodospirillales</taxon>
        <taxon>Novispirillaceae</taxon>
        <taxon>Novispirillum</taxon>
    </lineage>
</organism>
<dbReference type="InterPro" id="IPR018060">
    <property type="entry name" value="HTH_AraC"/>
</dbReference>
<evidence type="ECO:0000259" key="4">
    <source>
        <dbReference type="PROSITE" id="PS01124"/>
    </source>
</evidence>